<evidence type="ECO:0000256" key="1">
    <source>
        <dbReference type="SAM" id="Phobius"/>
    </source>
</evidence>
<organism evidence="2 3">
    <name type="scientific">Gimesia panareensis</name>
    <dbReference type="NCBI Taxonomy" id="2527978"/>
    <lineage>
        <taxon>Bacteria</taxon>
        <taxon>Pseudomonadati</taxon>
        <taxon>Planctomycetota</taxon>
        <taxon>Planctomycetia</taxon>
        <taxon>Planctomycetales</taxon>
        <taxon>Planctomycetaceae</taxon>
        <taxon>Gimesia</taxon>
    </lineage>
</organism>
<keyword evidence="3" id="KW-1185">Reference proteome</keyword>
<feature type="transmembrane region" description="Helical" evidence="1">
    <location>
        <begin position="217"/>
        <end position="237"/>
    </location>
</feature>
<keyword evidence="1" id="KW-0472">Membrane</keyword>
<gene>
    <name evidence="2" type="ORF">Enr10x_51450</name>
</gene>
<dbReference type="RefSeq" id="WP_145451728.1">
    <property type="nucleotide sequence ID" value="NZ_CP037421.1"/>
</dbReference>
<name>A0A517QDT9_9PLAN</name>
<evidence type="ECO:0000313" key="2">
    <source>
        <dbReference type="EMBL" id="QDT29789.1"/>
    </source>
</evidence>
<evidence type="ECO:0000313" key="3">
    <source>
        <dbReference type="Proteomes" id="UP000315647"/>
    </source>
</evidence>
<sequence>MNQTLSEAVQVNVIDCVDEVDDPEFVNSVMADLQTKILDHLQQAPDYFKNAELQVKLTKCISRFYLNEIRCHFAADITGQINGQNYEFQKRVVGRKITPREETLTSKGFIHLPNMVKSIQRGLSTDYDPEKDYVVSPSNILSIDSFFDLIDGISVSLDQFVSRQPGELTRRWKKIQKSRWIIAGLSFFLWWISLLLVDRFFNQKFNHEEGYWEVGFAAVGLAVVTFVIIHCCGYLIMPGPFYRVETAGKRVLQKTGQSSVLALKLIVLLILGFIGLGLAVSLDLLLFHR</sequence>
<keyword evidence="1" id="KW-1133">Transmembrane helix</keyword>
<dbReference type="EMBL" id="CP037421">
    <property type="protein sequence ID" value="QDT29789.1"/>
    <property type="molecule type" value="Genomic_DNA"/>
</dbReference>
<feature type="transmembrane region" description="Helical" evidence="1">
    <location>
        <begin position="258"/>
        <end position="280"/>
    </location>
</feature>
<protein>
    <submittedName>
        <fullName evidence="2">Uncharacterized protein</fullName>
    </submittedName>
</protein>
<dbReference type="AlphaFoldDB" id="A0A517QDT9"/>
<keyword evidence="1" id="KW-0812">Transmembrane</keyword>
<dbReference type="Proteomes" id="UP000315647">
    <property type="component" value="Chromosome"/>
</dbReference>
<reference evidence="2 3" key="1">
    <citation type="submission" date="2019-03" db="EMBL/GenBank/DDBJ databases">
        <title>Deep-cultivation of Planctomycetes and their phenomic and genomic characterization uncovers novel biology.</title>
        <authorList>
            <person name="Wiegand S."/>
            <person name="Jogler M."/>
            <person name="Boedeker C."/>
            <person name="Pinto D."/>
            <person name="Vollmers J."/>
            <person name="Rivas-Marin E."/>
            <person name="Kohn T."/>
            <person name="Peeters S.H."/>
            <person name="Heuer A."/>
            <person name="Rast P."/>
            <person name="Oberbeckmann S."/>
            <person name="Bunk B."/>
            <person name="Jeske O."/>
            <person name="Meyerdierks A."/>
            <person name="Storesund J.E."/>
            <person name="Kallscheuer N."/>
            <person name="Luecker S."/>
            <person name="Lage O.M."/>
            <person name="Pohl T."/>
            <person name="Merkel B.J."/>
            <person name="Hornburger P."/>
            <person name="Mueller R.-W."/>
            <person name="Bruemmer F."/>
            <person name="Labrenz M."/>
            <person name="Spormann A.M."/>
            <person name="Op den Camp H."/>
            <person name="Overmann J."/>
            <person name="Amann R."/>
            <person name="Jetten M.S.M."/>
            <person name="Mascher T."/>
            <person name="Medema M.H."/>
            <person name="Devos D.P."/>
            <person name="Kaster A.-K."/>
            <person name="Ovreas L."/>
            <person name="Rohde M."/>
            <person name="Galperin M.Y."/>
            <person name="Jogler C."/>
        </authorList>
    </citation>
    <scope>NUCLEOTIDE SEQUENCE [LARGE SCALE GENOMIC DNA]</scope>
    <source>
        <strain evidence="2 3">Enr10</strain>
    </source>
</reference>
<feature type="transmembrane region" description="Helical" evidence="1">
    <location>
        <begin position="180"/>
        <end position="197"/>
    </location>
</feature>
<proteinExistence type="predicted"/>
<accession>A0A517QDT9</accession>